<dbReference type="GO" id="GO:0004519">
    <property type="term" value="F:endonuclease activity"/>
    <property type="evidence" value="ECO:0007669"/>
    <property type="project" value="UniProtKB-KW"/>
</dbReference>
<evidence type="ECO:0000313" key="3">
    <source>
        <dbReference type="Proteomes" id="UP000003081"/>
    </source>
</evidence>
<reference evidence="2 3" key="1">
    <citation type="submission" date="2009-08" db="EMBL/GenBank/DDBJ databases">
        <authorList>
            <person name="Shrivastava S."/>
            <person name="Brinkac L.B."/>
            <person name="Brown J.L."/>
            <person name="Bruce D.B."/>
            <person name="Detter C."/>
            <person name="Green L.D."/>
            <person name="Munk C.A."/>
            <person name="Rogers Y.C."/>
            <person name="Tapia R."/>
            <person name="Sims D.R."/>
            <person name="Smith L.A."/>
            <person name="Smith T.J."/>
            <person name="Sutton G."/>
            <person name="Brettin T."/>
        </authorList>
    </citation>
    <scope>NUCLEOTIDE SEQUENCE [LARGE SCALE GENOMIC DNA]</scope>
    <source>
        <strain evidence="3">E4 str. BoNT E BL5262</strain>
    </source>
</reference>
<dbReference type="InterPro" id="IPR027434">
    <property type="entry name" value="Homing_endonucl"/>
</dbReference>
<proteinExistence type="predicted"/>
<name>C4ICZ3_CLOBU</name>
<gene>
    <name evidence="2" type="ORF">CLP_3219</name>
</gene>
<comment type="caution">
    <text evidence="2">The sequence shown here is derived from an EMBL/GenBank/DDBJ whole genome shotgun (WGS) entry which is preliminary data.</text>
</comment>
<keyword evidence="2" id="KW-0378">Hydrolase</keyword>
<keyword evidence="2" id="KW-0540">Nuclease</keyword>
<organism evidence="2 3">
    <name type="scientific">Clostridium butyricum E4 str. BoNT E BL5262</name>
    <dbReference type="NCBI Taxonomy" id="632245"/>
    <lineage>
        <taxon>Bacteria</taxon>
        <taxon>Bacillati</taxon>
        <taxon>Bacillota</taxon>
        <taxon>Clostridia</taxon>
        <taxon>Eubacteriales</taxon>
        <taxon>Clostridiaceae</taxon>
        <taxon>Clostridium</taxon>
    </lineage>
</organism>
<sequence length="307" mass="35391">MNKRASKEIQEKAIELYKSGLSATVVASKIGYNEATVRKWLKNNKINIRNGGFYNVKYSLELFFKIKKLYETGKYTTEIDDLLDLRKGTSQYILNKKNIDLRHRGPKSKVGKEDFFDCIDCEEKAYFLGYIMADANVSITNNQYSLKFHISIKDREIVDKFLKIISSSNKATVRKNSSSYYVSLTSVHMCKRLIELGVCPQKTGKEYVSDEISKELMNHYIRGVFDGDGITTVGKSKRSGFVGSTSMITHILRELNENLTIFEAGKNKKVVYFLGGKKFSRKLYNYMYSNSTIWLERKKARLEYICI</sequence>
<dbReference type="RefSeq" id="WP_003413881.1">
    <property type="nucleotide sequence ID" value="NZ_ACOM01000002.1"/>
</dbReference>
<protein>
    <submittedName>
        <fullName evidence="2">Intron-encoded putative endonuclease</fullName>
    </submittedName>
</protein>
<keyword evidence="3" id="KW-1185">Reference proteome</keyword>
<dbReference type="Proteomes" id="UP000003081">
    <property type="component" value="Unassembled WGS sequence"/>
</dbReference>
<dbReference type="InterPro" id="IPR004042">
    <property type="entry name" value="Intein_endonuc_central"/>
</dbReference>
<dbReference type="EMBL" id="ACOM01000002">
    <property type="protein sequence ID" value="EEP55938.1"/>
    <property type="molecule type" value="Genomic_DNA"/>
</dbReference>
<dbReference type="Gene3D" id="1.10.10.60">
    <property type="entry name" value="Homeodomain-like"/>
    <property type="match status" value="1"/>
</dbReference>
<evidence type="ECO:0000313" key="2">
    <source>
        <dbReference type="EMBL" id="EEP55938.1"/>
    </source>
</evidence>
<evidence type="ECO:0000259" key="1">
    <source>
        <dbReference type="PROSITE" id="PS50819"/>
    </source>
</evidence>
<accession>C4ICZ3</accession>
<keyword evidence="2" id="KW-0255">Endonuclease</keyword>
<dbReference type="Gene3D" id="3.10.28.10">
    <property type="entry name" value="Homing endonucleases"/>
    <property type="match status" value="1"/>
</dbReference>
<dbReference type="HOGENOM" id="CLU_077092_1_0_9"/>
<dbReference type="SUPFAM" id="SSF46689">
    <property type="entry name" value="Homeodomain-like"/>
    <property type="match status" value="1"/>
</dbReference>
<dbReference type="PROSITE" id="PS50819">
    <property type="entry name" value="INTEIN_ENDONUCLEASE"/>
    <property type="match status" value="1"/>
</dbReference>
<feature type="domain" description="DOD-type homing endonuclease" evidence="1">
    <location>
        <begin position="127"/>
        <end position="264"/>
    </location>
</feature>
<dbReference type="eggNOG" id="COG1372">
    <property type="taxonomic scope" value="Bacteria"/>
</dbReference>
<dbReference type="AlphaFoldDB" id="C4ICZ3"/>
<dbReference type="InterPro" id="IPR009057">
    <property type="entry name" value="Homeodomain-like_sf"/>
</dbReference>
<dbReference type="SUPFAM" id="SSF55608">
    <property type="entry name" value="Homing endonucleases"/>
    <property type="match status" value="2"/>
</dbReference>